<keyword evidence="2" id="KW-0511">Multifunctional enzyme</keyword>
<dbReference type="EMBL" id="JAERRF010000142">
    <property type="protein sequence ID" value="MBL1102906.1"/>
    <property type="molecule type" value="Genomic_DNA"/>
</dbReference>
<dbReference type="InterPro" id="IPR050091">
    <property type="entry name" value="PKS_NRPS_Biosynth_Enz"/>
</dbReference>
<gene>
    <name evidence="4" type="ORF">JK363_41365</name>
</gene>
<proteinExistence type="predicted"/>
<dbReference type="InterPro" id="IPR013968">
    <property type="entry name" value="PKS_KR"/>
</dbReference>
<comment type="caution">
    <text evidence="4">The sequence shown here is derived from an EMBL/GenBank/DDBJ whole genome shotgun (WGS) entry which is preliminary data.</text>
</comment>
<name>A0ABS1NS25_9ACTN</name>
<feature type="non-terminal residue" evidence="4">
    <location>
        <position position="1"/>
    </location>
</feature>
<dbReference type="CDD" id="cd08952">
    <property type="entry name" value="KR_1_SDR_x"/>
    <property type="match status" value="1"/>
</dbReference>
<evidence type="ECO:0000256" key="1">
    <source>
        <dbReference type="ARBA" id="ARBA00022679"/>
    </source>
</evidence>
<dbReference type="SUPFAM" id="SSF51735">
    <property type="entry name" value="NAD(P)-binding Rossmann-fold domains"/>
    <property type="match status" value="2"/>
</dbReference>
<accession>A0ABS1NS25</accession>
<keyword evidence="5" id="KW-1185">Reference proteome</keyword>
<evidence type="ECO:0000313" key="5">
    <source>
        <dbReference type="Proteomes" id="UP000634229"/>
    </source>
</evidence>
<keyword evidence="1" id="KW-0808">Transferase</keyword>
<dbReference type="InterPro" id="IPR057326">
    <property type="entry name" value="KR_dom"/>
</dbReference>
<dbReference type="InterPro" id="IPR036291">
    <property type="entry name" value="NAD(P)-bd_dom_sf"/>
</dbReference>
<dbReference type="Proteomes" id="UP000634229">
    <property type="component" value="Unassembled WGS sequence"/>
</dbReference>
<protein>
    <submittedName>
        <fullName evidence="4">SDR family NAD(P)-dependent oxidoreductase</fullName>
    </submittedName>
</protein>
<evidence type="ECO:0000313" key="4">
    <source>
        <dbReference type="EMBL" id="MBL1102906.1"/>
    </source>
</evidence>
<reference evidence="4 5" key="1">
    <citation type="submission" date="2021-01" db="EMBL/GenBank/DDBJ databases">
        <title>WGS of actinomycetes isolated from Thailand.</title>
        <authorList>
            <person name="Thawai C."/>
        </authorList>
    </citation>
    <scope>NUCLEOTIDE SEQUENCE [LARGE SCALE GENOMIC DNA]</scope>
    <source>
        <strain evidence="4 5">CA1R205</strain>
    </source>
</reference>
<dbReference type="PANTHER" id="PTHR43775">
    <property type="entry name" value="FATTY ACID SYNTHASE"/>
    <property type="match status" value="1"/>
</dbReference>
<dbReference type="PANTHER" id="PTHR43775:SF51">
    <property type="entry name" value="INACTIVE PHENOLPHTHIOCEROL SYNTHESIS POLYKETIDE SYNTHASE TYPE I PKS1-RELATED"/>
    <property type="match status" value="1"/>
</dbReference>
<dbReference type="RefSeq" id="WP_201883481.1">
    <property type="nucleotide sequence ID" value="NZ_JAERRF010000142.1"/>
</dbReference>
<dbReference type="SMART" id="SM00822">
    <property type="entry name" value="PKS_KR"/>
    <property type="match status" value="1"/>
</dbReference>
<dbReference type="Gene3D" id="3.40.50.720">
    <property type="entry name" value="NAD(P)-binding Rossmann-like Domain"/>
    <property type="match status" value="1"/>
</dbReference>
<dbReference type="Pfam" id="PF08659">
    <property type="entry name" value="KR"/>
    <property type="match status" value="1"/>
</dbReference>
<organism evidence="4 5">
    <name type="scientific">Streptomyces coffeae</name>
    <dbReference type="NCBI Taxonomy" id="621382"/>
    <lineage>
        <taxon>Bacteria</taxon>
        <taxon>Bacillati</taxon>
        <taxon>Actinomycetota</taxon>
        <taxon>Actinomycetes</taxon>
        <taxon>Kitasatosporales</taxon>
        <taxon>Streptomycetaceae</taxon>
        <taxon>Streptomyces</taxon>
    </lineage>
</organism>
<feature type="non-terminal residue" evidence="4">
    <location>
        <position position="333"/>
    </location>
</feature>
<evidence type="ECO:0000259" key="3">
    <source>
        <dbReference type="SMART" id="SM00822"/>
    </source>
</evidence>
<evidence type="ECO:0000256" key="2">
    <source>
        <dbReference type="ARBA" id="ARBA00023268"/>
    </source>
</evidence>
<feature type="domain" description="Ketoreductase" evidence="3">
    <location>
        <begin position="187"/>
        <end position="333"/>
    </location>
</feature>
<sequence>GSGRLDGAWLLVAPTGEDRAEWVRDALARNGADVHVVHVDPEAVDWAEQLSGLPALHGVVSLLGLTAGIAATIGLLRVLGDADVQAPLWCVTSGAVSAGADDAVAGFEQSMLWGLGRVAALEHPDRWGGLVDLSDTQDDTTGDLLASVLAGTSGEDQVALRGNEILGRRLLPAPLGKASGAGWSPRGTVLVTGGTGALGAHVARWLVAKGAEHLLLTSRRGLEADGAEELRTELTALGARVTIAACDAADRDALADVLAAVPAESPLTAVVHAAGVERSAILADLDPGELAGVLSAKVDGARNLHELLGETPLDAFVLFSSIAGVWGSGGQGA</sequence>